<comment type="caution">
    <text evidence="13">The sequence shown here is derived from an EMBL/GenBank/DDBJ whole genome shotgun (WGS) entry which is preliminary data.</text>
</comment>
<evidence type="ECO:0000256" key="6">
    <source>
        <dbReference type="ARBA" id="ARBA00022840"/>
    </source>
</evidence>
<keyword evidence="4 10" id="KW-0500">Molybdenum</keyword>
<keyword evidence="9" id="KW-0472">Membrane</keyword>
<keyword evidence="2" id="KW-1003">Cell membrane</keyword>
<dbReference type="InterPro" id="IPR005116">
    <property type="entry name" value="Transp-assoc_OB_typ1"/>
</dbReference>
<keyword evidence="3" id="KW-0410">Iron transport</keyword>
<dbReference type="SUPFAM" id="SSF52540">
    <property type="entry name" value="P-loop containing nucleoside triphosphate hydrolases"/>
    <property type="match status" value="1"/>
</dbReference>
<reference evidence="13 14" key="1">
    <citation type="submission" date="2024-02" db="EMBL/GenBank/DDBJ databases">
        <title>Haloferula sargassicola NBRC 104335.</title>
        <authorList>
            <person name="Ichikawa N."/>
            <person name="Katano-Makiyama Y."/>
            <person name="Hidaka K."/>
        </authorList>
    </citation>
    <scope>NUCLEOTIDE SEQUENCE [LARGE SCALE GENOMIC DNA]</scope>
    <source>
        <strain evidence="13 14">NBRC 104335</strain>
    </source>
</reference>
<keyword evidence="14" id="KW-1185">Reference proteome</keyword>
<keyword evidence="7" id="KW-0408">Iron</keyword>
<evidence type="ECO:0000256" key="10">
    <source>
        <dbReference type="PROSITE-ProRule" id="PRU01213"/>
    </source>
</evidence>
<dbReference type="InterPro" id="IPR004606">
    <property type="entry name" value="Mop_domain"/>
</dbReference>
<evidence type="ECO:0000256" key="4">
    <source>
        <dbReference type="ARBA" id="ARBA00022505"/>
    </source>
</evidence>
<dbReference type="InterPro" id="IPR050093">
    <property type="entry name" value="ABC_SmlMolc_Importer"/>
</dbReference>
<evidence type="ECO:0000256" key="5">
    <source>
        <dbReference type="ARBA" id="ARBA00022741"/>
    </source>
</evidence>
<keyword evidence="5" id="KW-0547">Nucleotide-binding</keyword>
<evidence type="ECO:0000256" key="2">
    <source>
        <dbReference type="ARBA" id="ARBA00022475"/>
    </source>
</evidence>
<gene>
    <name evidence="13" type="primary">fbpC</name>
    <name evidence="13" type="ORF">Hsar01_01047</name>
</gene>
<keyword evidence="6 13" id="KW-0067">ATP-binding</keyword>
<dbReference type="PROSITE" id="PS51866">
    <property type="entry name" value="MOP"/>
    <property type="match status" value="1"/>
</dbReference>
<evidence type="ECO:0000256" key="8">
    <source>
        <dbReference type="ARBA" id="ARBA00023065"/>
    </source>
</evidence>
<dbReference type="CDD" id="cd03259">
    <property type="entry name" value="ABC_Carb_Solutes_like"/>
    <property type="match status" value="1"/>
</dbReference>
<keyword evidence="1" id="KW-0813">Transport</keyword>
<dbReference type="PANTHER" id="PTHR42781">
    <property type="entry name" value="SPERMIDINE/PUTRESCINE IMPORT ATP-BINDING PROTEIN POTA"/>
    <property type="match status" value="1"/>
</dbReference>
<dbReference type="InterPro" id="IPR015853">
    <property type="entry name" value="ABC_transpr_FbpC"/>
</dbReference>
<dbReference type="InterPro" id="IPR008995">
    <property type="entry name" value="Mo/tungstate-bd_C_term_dom"/>
</dbReference>
<dbReference type="InterPro" id="IPR003439">
    <property type="entry name" value="ABC_transporter-like_ATP-bd"/>
</dbReference>
<feature type="domain" description="ABC transporter" evidence="11">
    <location>
        <begin position="4"/>
        <end position="237"/>
    </location>
</feature>
<evidence type="ECO:0000259" key="12">
    <source>
        <dbReference type="PROSITE" id="PS51866"/>
    </source>
</evidence>
<dbReference type="RefSeq" id="WP_353565984.1">
    <property type="nucleotide sequence ID" value="NZ_BAABRI010000005.1"/>
</dbReference>
<dbReference type="InterPro" id="IPR027417">
    <property type="entry name" value="P-loop_NTPase"/>
</dbReference>
<sequence length="360" mass="38955">MNAVLQASFERRFPGGPVIRVEDFATRPEVAVTVLFGASGSGKTTLLRAVAGLDRPVAGSVRFDGRVWYDAHRSIHVPARHRRVGLVPQDYSLFPHLTVAGNVGYGLRGRSNRAMRVAELLEWLGLEDLEKRYPGELSGGQQQRVALARALAPRPGLLLLDEPLAALDQPTRLRLRGELRGWLREAGIPALLVTHDRDEAQALGDDIAVMSGGRLVQQGPVSEVFARPGSAEVADILLVETMVPGVVESVADGIARVRCGEVMLKALAPETGMREVMVGIRAEDVSLSAPDDSPASPRNRLAGLVRELCGQGVMVRVEVECGFRLVALLTREACAEMALKEGSRVVASVKAPRVHLMERR</sequence>
<name>A0ABP9UMA5_9BACT</name>
<dbReference type="Gene3D" id="2.40.50.100">
    <property type="match status" value="1"/>
</dbReference>
<dbReference type="Pfam" id="PF00005">
    <property type="entry name" value="ABC_tran"/>
    <property type="match status" value="1"/>
</dbReference>
<dbReference type="Gene3D" id="3.40.50.300">
    <property type="entry name" value="P-loop containing nucleotide triphosphate hydrolases"/>
    <property type="match status" value="1"/>
</dbReference>
<dbReference type="PROSITE" id="PS00211">
    <property type="entry name" value="ABC_TRANSPORTER_1"/>
    <property type="match status" value="1"/>
</dbReference>
<dbReference type="EMBL" id="BAABRI010000005">
    <property type="protein sequence ID" value="GAA5481836.1"/>
    <property type="molecule type" value="Genomic_DNA"/>
</dbReference>
<dbReference type="Proteomes" id="UP001476282">
    <property type="component" value="Unassembled WGS sequence"/>
</dbReference>
<protein>
    <submittedName>
        <fullName evidence="13">Fe(3+) ions import ATP-binding protein FbpC</fullName>
    </submittedName>
</protein>
<dbReference type="SMART" id="SM00382">
    <property type="entry name" value="AAA"/>
    <property type="match status" value="1"/>
</dbReference>
<organism evidence="13 14">
    <name type="scientific">Haloferula sargassicola</name>
    <dbReference type="NCBI Taxonomy" id="490096"/>
    <lineage>
        <taxon>Bacteria</taxon>
        <taxon>Pseudomonadati</taxon>
        <taxon>Verrucomicrobiota</taxon>
        <taxon>Verrucomicrobiia</taxon>
        <taxon>Verrucomicrobiales</taxon>
        <taxon>Verrucomicrobiaceae</taxon>
        <taxon>Haloferula</taxon>
    </lineage>
</organism>
<evidence type="ECO:0000313" key="14">
    <source>
        <dbReference type="Proteomes" id="UP001476282"/>
    </source>
</evidence>
<dbReference type="InterPro" id="IPR017871">
    <property type="entry name" value="ABC_transporter-like_CS"/>
</dbReference>
<dbReference type="GO" id="GO:0005524">
    <property type="term" value="F:ATP binding"/>
    <property type="evidence" value="ECO:0007669"/>
    <property type="project" value="UniProtKB-KW"/>
</dbReference>
<evidence type="ECO:0000259" key="11">
    <source>
        <dbReference type="PROSITE" id="PS50893"/>
    </source>
</evidence>
<dbReference type="Pfam" id="PF03459">
    <property type="entry name" value="TOBE"/>
    <property type="match status" value="1"/>
</dbReference>
<keyword evidence="8" id="KW-0406">Ion transport</keyword>
<dbReference type="PROSITE" id="PS50893">
    <property type="entry name" value="ABC_TRANSPORTER_2"/>
    <property type="match status" value="1"/>
</dbReference>
<evidence type="ECO:0000256" key="1">
    <source>
        <dbReference type="ARBA" id="ARBA00022448"/>
    </source>
</evidence>
<evidence type="ECO:0000256" key="9">
    <source>
        <dbReference type="ARBA" id="ARBA00023136"/>
    </source>
</evidence>
<dbReference type="InterPro" id="IPR003593">
    <property type="entry name" value="AAA+_ATPase"/>
</dbReference>
<dbReference type="PANTHER" id="PTHR42781:SF4">
    <property type="entry name" value="SPERMIDINE_PUTRESCINE IMPORT ATP-BINDING PROTEIN POTA"/>
    <property type="match status" value="1"/>
</dbReference>
<feature type="domain" description="Mop" evidence="12">
    <location>
        <begin position="294"/>
        <end position="358"/>
    </location>
</feature>
<evidence type="ECO:0000256" key="3">
    <source>
        <dbReference type="ARBA" id="ARBA00022496"/>
    </source>
</evidence>
<evidence type="ECO:0000313" key="13">
    <source>
        <dbReference type="EMBL" id="GAA5481836.1"/>
    </source>
</evidence>
<proteinExistence type="predicted"/>
<dbReference type="SUPFAM" id="SSF50331">
    <property type="entry name" value="MOP-like"/>
    <property type="match status" value="1"/>
</dbReference>
<accession>A0ABP9UMA5</accession>
<evidence type="ECO:0000256" key="7">
    <source>
        <dbReference type="ARBA" id="ARBA00023004"/>
    </source>
</evidence>